<dbReference type="RefSeq" id="WP_241601831.1">
    <property type="nucleotide sequence ID" value="NZ_JAKVIN010000006.1"/>
</dbReference>
<proteinExistence type="predicted"/>
<comment type="caution">
    <text evidence="2">The sequence shown here is derived from an EMBL/GenBank/DDBJ whole genome shotgun (WGS) entry which is preliminary data.</text>
</comment>
<gene>
    <name evidence="2" type="ORF">MKI86_15075</name>
</gene>
<accession>A0ABT0CPD0</accession>
<name>A0ABT0CPD0_9HYPH</name>
<organism evidence="2 3">
    <name type="scientific">Shinella sedimenti</name>
    <dbReference type="NCBI Taxonomy" id="2919913"/>
    <lineage>
        <taxon>Bacteria</taxon>
        <taxon>Pseudomonadati</taxon>
        <taxon>Pseudomonadota</taxon>
        <taxon>Alphaproteobacteria</taxon>
        <taxon>Hyphomicrobiales</taxon>
        <taxon>Rhizobiaceae</taxon>
        <taxon>Shinella</taxon>
    </lineage>
</organism>
<protein>
    <submittedName>
        <fullName evidence="2">Uncharacterized protein</fullName>
    </submittedName>
</protein>
<dbReference type="Proteomes" id="UP001201844">
    <property type="component" value="Unassembled WGS sequence"/>
</dbReference>
<feature type="signal peptide" evidence="1">
    <location>
        <begin position="1"/>
        <end position="23"/>
    </location>
</feature>
<reference evidence="2 3" key="1">
    <citation type="submission" date="2022-02" db="EMBL/GenBank/DDBJ databases">
        <title>Shinella B3.7 sp. nov., isolated from Sediment (Zhairuo Island).</title>
        <authorList>
            <person name="Chen G."/>
        </authorList>
    </citation>
    <scope>NUCLEOTIDE SEQUENCE [LARGE SCALE GENOMIC DNA]</scope>
    <source>
        <strain evidence="2 3">B3.7</strain>
    </source>
</reference>
<dbReference type="EMBL" id="JAKVIN010000006">
    <property type="protein sequence ID" value="MCJ8150473.1"/>
    <property type="molecule type" value="Genomic_DNA"/>
</dbReference>
<evidence type="ECO:0000256" key="1">
    <source>
        <dbReference type="SAM" id="SignalP"/>
    </source>
</evidence>
<evidence type="ECO:0000313" key="3">
    <source>
        <dbReference type="Proteomes" id="UP001201844"/>
    </source>
</evidence>
<feature type="chain" id="PRO_5047528863" evidence="1">
    <location>
        <begin position="24"/>
        <end position="104"/>
    </location>
</feature>
<sequence length="104" mass="10007">MNKTRIIAIATVIALAGAGQASAGGLLGLGILSGNKTKTGGIVIAPSVGVGVGNVLSDNNGNNILNGVLNNNLNGTLSGVLNGSALGILSGSGGSDCGCKKRRH</sequence>
<evidence type="ECO:0000313" key="2">
    <source>
        <dbReference type="EMBL" id="MCJ8150473.1"/>
    </source>
</evidence>
<keyword evidence="3" id="KW-1185">Reference proteome</keyword>
<keyword evidence="1" id="KW-0732">Signal</keyword>